<accession>A0AAN9SU47</accession>
<keyword evidence="2" id="KW-1185">Reference proteome</keyword>
<evidence type="ECO:0000313" key="1">
    <source>
        <dbReference type="EMBL" id="KAK7406318.1"/>
    </source>
</evidence>
<evidence type="ECO:0000313" key="2">
    <source>
        <dbReference type="Proteomes" id="UP001386955"/>
    </source>
</evidence>
<comment type="caution">
    <text evidence="1">The sequence shown here is derived from an EMBL/GenBank/DDBJ whole genome shotgun (WGS) entry which is preliminary data.</text>
</comment>
<protein>
    <submittedName>
        <fullName evidence="1">Uncharacterized protein</fullName>
    </submittedName>
</protein>
<reference evidence="1 2" key="1">
    <citation type="submission" date="2024-01" db="EMBL/GenBank/DDBJ databases">
        <title>The genomes of 5 underutilized Papilionoideae crops provide insights into root nodulation and disease resistanc.</title>
        <authorList>
            <person name="Jiang F."/>
        </authorList>
    </citation>
    <scope>NUCLEOTIDE SEQUENCE [LARGE SCALE GENOMIC DNA]</scope>
    <source>
        <strain evidence="1">DUOXIRENSHENG_FW03</strain>
        <tissue evidence="1">Leaves</tissue>
    </source>
</reference>
<dbReference type="EMBL" id="JAYMYS010000002">
    <property type="protein sequence ID" value="KAK7406318.1"/>
    <property type="molecule type" value="Genomic_DNA"/>
</dbReference>
<sequence>MQEIPIQGSWRIKILKPTTEPKSRGLSYERMELRCMWMVVCKGIQSKLGLVDWFEIAWESSCVGFMEEQGMQIFCMWRLWGYCKGYNFVGREDTTKCSATLIFLALLMR</sequence>
<gene>
    <name evidence="1" type="ORF">VNO78_07941</name>
</gene>
<proteinExistence type="predicted"/>
<dbReference type="AlphaFoldDB" id="A0AAN9SU47"/>
<dbReference type="Proteomes" id="UP001386955">
    <property type="component" value="Unassembled WGS sequence"/>
</dbReference>
<name>A0AAN9SU47_PSOTE</name>
<organism evidence="1 2">
    <name type="scientific">Psophocarpus tetragonolobus</name>
    <name type="common">Winged bean</name>
    <name type="synonym">Dolichos tetragonolobus</name>
    <dbReference type="NCBI Taxonomy" id="3891"/>
    <lineage>
        <taxon>Eukaryota</taxon>
        <taxon>Viridiplantae</taxon>
        <taxon>Streptophyta</taxon>
        <taxon>Embryophyta</taxon>
        <taxon>Tracheophyta</taxon>
        <taxon>Spermatophyta</taxon>
        <taxon>Magnoliopsida</taxon>
        <taxon>eudicotyledons</taxon>
        <taxon>Gunneridae</taxon>
        <taxon>Pentapetalae</taxon>
        <taxon>rosids</taxon>
        <taxon>fabids</taxon>
        <taxon>Fabales</taxon>
        <taxon>Fabaceae</taxon>
        <taxon>Papilionoideae</taxon>
        <taxon>50 kb inversion clade</taxon>
        <taxon>NPAAA clade</taxon>
        <taxon>indigoferoid/millettioid clade</taxon>
        <taxon>Phaseoleae</taxon>
        <taxon>Psophocarpus</taxon>
    </lineage>
</organism>